<dbReference type="PANTHER" id="PTHR35525:SF3">
    <property type="entry name" value="BLL6575 PROTEIN"/>
    <property type="match status" value="1"/>
</dbReference>
<dbReference type="SUPFAM" id="SSF160904">
    <property type="entry name" value="Jann2411-like"/>
    <property type="match status" value="1"/>
</dbReference>
<evidence type="ECO:0000313" key="2">
    <source>
        <dbReference type="EMBL" id="SNS19359.1"/>
    </source>
</evidence>
<dbReference type="InterPro" id="IPR023286">
    <property type="entry name" value="ABATE_dom_sf"/>
</dbReference>
<reference evidence="2 3" key="1">
    <citation type="submission" date="2017-06" db="EMBL/GenBank/DDBJ databases">
        <authorList>
            <person name="Kim H.J."/>
            <person name="Triplett B.A."/>
        </authorList>
    </citation>
    <scope>NUCLEOTIDE SEQUENCE [LARGE SCALE GENOMIC DNA]</scope>
    <source>
        <strain evidence="2 3">CGMCC 4.1858</strain>
    </source>
</reference>
<dbReference type="AlphaFoldDB" id="A0A239CHB8"/>
<dbReference type="InterPro" id="IPR010852">
    <property type="entry name" value="ABATE"/>
</dbReference>
<dbReference type="Gene3D" id="1.10.3300.10">
    <property type="entry name" value="Jann2411-like domain"/>
    <property type="match status" value="1"/>
</dbReference>
<evidence type="ECO:0000313" key="3">
    <source>
        <dbReference type="Proteomes" id="UP000198280"/>
    </source>
</evidence>
<name>A0A239CHB8_9ACTN</name>
<accession>A0A239CHB8</accession>
<dbReference type="Pfam" id="PF11706">
    <property type="entry name" value="zf-CGNR"/>
    <property type="match status" value="1"/>
</dbReference>
<keyword evidence="3" id="KW-1185">Reference proteome</keyword>
<proteinExistence type="predicted"/>
<protein>
    <submittedName>
        <fullName evidence="2">Conserved protein containing a Zn-ribbon-like motif, possibly RNA-binding</fullName>
    </submittedName>
</protein>
<dbReference type="PANTHER" id="PTHR35525">
    <property type="entry name" value="BLL6575 PROTEIN"/>
    <property type="match status" value="1"/>
</dbReference>
<dbReference type="InterPro" id="IPR021005">
    <property type="entry name" value="Znf_CGNR"/>
</dbReference>
<evidence type="ECO:0000259" key="1">
    <source>
        <dbReference type="Pfam" id="PF11706"/>
    </source>
</evidence>
<dbReference type="RefSeq" id="WP_245938744.1">
    <property type="nucleotide sequence ID" value="NZ_FZOF01000004.1"/>
</dbReference>
<dbReference type="EMBL" id="FZOF01000004">
    <property type="protein sequence ID" value="SNS19359.1"/>
    <property type="molecule type" value="Genomic_DNA"/>
</dbReference>
<feature type="domain" description="Zinc finger CGNR" evidence="1">
    <location>
        <begin position="122"/>
        <end position="164"/>
    </location>
</feature>
<dbReference type="Proteomes" id="UP000198280">
    <property type="component" value="Unassembled WGS sequence"/>
</dbReference>
<dbReference type="Pfam" id="PF07336">
    <property type="entry name" value="ABATE"/>
    <property type="match status" value="1"/>
</dbReference>
<organism evidence="2 3">
    <name type="scientific">Actinacidiphila glaucinigra</name>
    <dbReference type="NCBI Taxonomy" id="235986"/>
    <lineage>
        <taxon>Bacteria</taxon>
        <taxon>Bacillati</taxon>
        <taxon>Actinomycetota</taxon>
        <taxon>Actinomycetes</taxon>
        <taxon>Kitasatosporales</taxon>
        <taxon>Streptomycetaceae</taxon>
        <taxon>Actinacidiphila</taxon>
    </lineage>
</organism>
<gene>
    <name evidence="2" type="ORF">SAMN05216252_10424</name>
</gene>
<sequence>MTADTADDDFLLELLNTTPVADGTQVDELADPDAGRRWLRAHGGTGTTQELRHLLAARDTLQRVTRGDGAPADLQKLLTGVARVPRVTAHGIDWVVEAPAERMPAVRAVTVWGALQEGRPGRLRPCANDECRLFLLDRSKANTARWCSMAACGNRMKARRHHRRARATAAD</sequence>